<accession>A0A179BBM3</accession>
<gene>
    <name evidence="1" type="ORF">A4U53_33265</name>
</gene>
<proteinExistence type="predicted"/>
<sequence length="195" mass="21736">MPEIATSFEAEIVHDLPDELAALIGRVVVAFAKLEHKLTALTALLLQLNKMPRAAERLDMALDLLAIKDISVETDTAQLRKLVQEVNEERDLIAHSIWLQHPATGELYMRRTRGKWPGHLATEGPVKRVIFPQSEAFGRAECLAALNKILLAMAGVEQLGFELDKAMVTCPSRFRPPMPVVNPLGITERKSRNDK</sequence>
<organism evidence="1">
    <name type="scientific">Rhizobium leguminosarum</name>
    <dbReference type="NCBI Taxonomy" id="384"/>
    <lineage>
        <taxon>Bacteria</taxon>
        <taxon>Pseudomonadati</taxon>
        <taxon>Pseudomonadota</taxon>
        <taxon>Alphaproteobacteria</taxon>
        <taxon>Hyphomicrobiales</taxon>
        <taxon>Rhizobiaceae</taxon>
        <taxon>Rhizobium/Agrobacterium group</taxon>
        <taxon>Rhizobium</taxon>
    </lineage>
</organism>
<name>A0A179BBM3_RHILE</name>
<protein>
    <submittedName>
        <fullName evidence="1">Uncharacterized protein</fullName>
    </submittedName>
</protein>
<dbReference type="EMBL" id="LWBS01000440">
    <property type="protein sequence ID" value="OAP89088.1"/>
    <property type="molecule type" value="Genomic_DNA"/>
</dbReference>
<evidence type="ECO:0000313" key="1">
    <source>
        <dbReference type="EMBL" id="OAP89088.1"/>
    </source>
</evidence>
<reference evidence="1" key="1">
    <citation type="submission" date="2016-04" db="EMBL/GenBank/DDBJ databases">
        <title>Fast-growing isolate from the root nodules of Vavilovia formosa.</title>
        <authorList>
            <person name="Kimeklis A."/>
            <person name="Safronova V."/>
            <person name="Belimov A."/>
            <person name="Andronov E."/>
        </authorList>
    </citation>
    <scope>NUCLEOTIDE SEQUENCE [LARGE SCALE GENOMIC DNA]</scope>
    <source>
        <strain evidence="1">Vaf-46</strain>
    </source>
</reference>
<comment type="caution">
    <text evidence="1">The sequence shown here is derived from an EMBL/GenBank/DDBJ whole genome shotgun (WGS) entry which is preliminary data.</text>
</comment>
<dbReference type="AlphaFoldDB" id="A0A179BBM3"/>